<evidence type="ECO:0000313" key="3">
    <source>
        <dbReference type="Proteomes" id="UP001500058"/>
    </source>
</evidence>
<accession>A0ABP5VKB5</accession>
<feature type="compositionally biased region" description="Basic and acidic residues" evidence="1">
    <location>
        <begin position="155"/>
        <end position="165"/>
    </location>
</feature>
<proteinExistence type="predicted"/>
<protein>
    <submittedName>
        <fullName evidence="2">Uncharacterized protein</fullName>
    </submittedName>
</protein>
<dbReference type="Proteomes" id="UP001500058">
    <property type="component" value="Unassembled WGS sequence"/>
</dbReference>
<comment type="caution">
    <text evidence="2">The sequence shown here is derived from an EMBL/GenBank/DDBJ whole genome shotgun (WGS) entry which is preliminary data.</text>
</comment>
<evidence type="ECO:0000313" key="2">
    <source>
        <dbReference type="EMBL" id="GAA2405520.1"/>
    </source>
</evidence>
<gene>
    <name evidence="2" type="ORF">GCM10010420_36700</name>
</gene>
<organism evidence="2 3">
    <name type="scientific">Streptomyces glaucosporus</name>
    <dbReference type="NCBI Taxonomy" id="284044"/>
    <lineage>
        <taxon>Bacteria</taxon>
        <taxon>Bacillati</taxon>
        <taxon>Actinomycetota</taxon>
        <taxon>Actinomycetes</taxon>
        <taxon>Kitasatosporales</taxon>
        <taxon>Streptomycetaceae</taxon>
        <taxon>Streptomyces</taxon>
    </lineage>
</organism>
<evidence type="ECO:0000256" key="1">
    <source>
        <dbReference type="SAM" id="MobiDB-lite"/>
    </source>
</evidence>
<name>A0ABP5VKB5_9ACTN</name>
<keyword evidence="3" id="KW-1185">Reference proteome</keyword>
<dbReference type="EMBL" id="BAAATJ010000017">
    <property type="protein sequence ID" value="GAA2405520.1"/>
    <property type="molecule type" value="Genomic_DNA"/>
</dbReference>
<sequence>MAVKKIWTIDHACGHRVDRDLSNRPADRRAGYARWLAERDCTSCWRASHTKDAEAKAAWVEAKRAEELAEAEAWSAQYRMPPLEGTDRLIPWGIRCRHRLMTAAYTVLVVEGEVGEAEWERIEDAARTITRAGWWVDQRDADPEDLPELLEAATETDRPTENPYV</sequence>
<reference evidence="3" key="1">
    <citation type="journal article" date="2019" name="Int. J. Syst. Evol. Microbiol.">
        <title>The Global Catalogue of Microorganisms (GCM) 10K type strain sequencing project: providing services to taxonomists for standard genome sequencing and annotation.</title>
        <authorList>
            <consortium name="The Broad Institute Genomics Platform"/>
            <consortium name="The Broad Institute Genome Sequencing Center for Infectious Disease"/>
            <person name="Wu L."/>
            <person name="Ma J."/>
        </authorList>
    </citation>
    <scope>NUCLEOTIDE SEQUENCE [LARGE SCALE GENOMIC DNA]</scope>
    <source>
        <strain evidence="3">JCM 6921</strain>
    </source>
</reference>
<feature type="region of interest" description="Disordered" evidence="1">
    <location>
        <begin position="140"/>
        <end position="165"/>
    </location>
</feature>
<dbReference type="RefSeq" id="WP_344632189.1">
    <property type="nucleotide sequence ID" value="NZ_BAAATJ010000017.1"/>
</dbReference>